<dbReference type="Pfam" id="PF01381">
    <property type="entry name" value="HTH_3"/>
    <property type="match status" value="1"/>
</dbReference>
<dbReference type="Gene3D" id="1.10.260.40">
    <property type="entry name" value="lambda repressor-like DNA-binding domains"/>
    <property type="match status" value="1"/>
</dbReference>
<protein>
    <submittedName>
        <fullName evidence="2">Helix-turn-helix domain-containing protein</fullName>
    </submittedName>
</protein>
<gene>
    <name evidence="2" type="ORF">ACFOOL_03015</name>
</gene>
<accession>A0ABV7WXG5</accession>
<evidence type="ECO:0000259" key="1">
    <source>
        <dbReference type="PROSITE" id="PS50943"/>
    </source>
</evidence>
<dbReference type="SUPFAM" id="SSF47413">
    <property type="entry name" value="lambda repressor-like DNA-binding domains"/>
    <property type="match status" value="1"/>
</dbReference>
<comment type="caution">
    <text evidence="2">The sequence shown here is derived from an EMBL/GenBank/DDBJ whole genome shotgun (WGS) entry which is preliminary data.</text>
</comment>
<dbReference type="InterPro" id="IPR010982">
    <property type="entry name" value="Lambda_DNA-bd_dom_sf"/>
</dbReference>
<dbReference type="RefSeq" id="WP_380094738.1">
    <property type="nucleotide sequence ID" value="NZ_JBHRYD010000001.1"/>
</dbReference>
<evidence type="ECO:0000313" key="3">
    <source>
        <dbReference type="Proteomes" id="UP001595613"/>
    </source>
</evidence>
<organism evidence="2 3">
    <name type="scientific">Devosia honganensis</name>
    <dbReference type="NCBI Taxonomy" id="1610527"/>
    <lineage>
        <taxon>Bacteria</taxon>
        <taxon>Pseudomonadati</taxon>
        <taxon>Pseudomonadota</taxon>
        <taxon>Alphaproteobacteria</taxon>
        <taxon>Hyphomicrobiales</taxon>
        <taxon>Devosiaceae</taxon>
        <taxon>Devosia</taxon>
    </lineage>
</organism>
<dbReference type="InterPro" id="IPR001387">
    <property type="entry name" value="Cro/C1-type_HTH"/>
</dbReference>
<reference evidence="3" key="1">
    <citation type="journal article" date="2019" name="Int. J. Syst. Evol. Microbiol.">
        <title>The Global Catalogue of Microorganisms (GCM) 10K type strain sequencing project: providing services to taxonomists for standard genome sequencing and annotation.</title>
        <authorList>
            <consortium name="The Broad Institute Genomics Platform"/>
            <consortium name="The Broad Institute Genome Sequencing Center for Infectious Disease"/>
            <person name="Wu L."/>
            <person name="Ma J."/>
        </authorList>
    </citation>
    <scope>NUCLEOTIDE SEQUENCE [LARGE SCALE GENOMIC DNA]</scope>
    <source>
        <strain evidence="3">KCTC 42281</strain>
    </source>
</reference>
<proteinExistence type="predicted"/>
<feature type="domain" description="HTH cro/C1-type" evidence="1">
    <location>
        <begin position="11"/>
        <end position="44"/>
    </location>
</feature>
<evidence type="ECO:0000313" key="2">
    <source>
        <dbReference type="EMBL" id="MFC3703727.1"/>
    </source>
</evidence>
<keyword evidence="3" id="KW-1185">Reference proteome</keyword>
<dbReference type="Proteomes" id="UP001595613">
    <property type="component" value="Unassembled WGS sequence"/>
</dbReference>
<dbReference type="PROSITE" id="PS50943">
    <property type="entry name" value="HTH_CROC1"/>
    <property type="match status" value="1"/>
</dbReference>
<dbReference type="EMBL" id="JBHRYD010000001">
    <property type="protein sequence ID" value="MFC3703727.1"/>
    <property type="molecule type" value="Genomic_DNA"/>
</dbReference>
<sequence>MTLIKTFDQNIRKLRKERGWTQEQLAFGAGIKRAYLSEIENGQRPANREAIIPSEWTLLEGRHRHPFSATQSPPAFRWKC</sequence>
<dbReference type="SMART" id="SM00530">
    <property type="entry name" value="HTH_XRE"/>
    <property type="match status" value="1"/>
</dbReference>
<name>A0ABV7WXG5_9HYPH</name>
<dbReference type="CDD" id="cd00093">
    <property type="entry name" value="HTH_XRE"/>
    <property type="match status" value="1"/>
</dbReference>